<protein>
    <submittedName>
        <fullName evidence="1">Uncharacterized protein</fullName>
    </submittedName>
</protein>
<organism evidence="1 2">
    <name type="scientific">Actinomyces ruminicola</name>
    <dbReference type="NCBI Taxonomy" id="332524"/>
    <lineage>
        <taxon>Bacteria</taxon>
        <taxon>Bacillati</taxon>
        <taxon>Actinomycetota</taxon>
        <taxon>Actinomycetes</taxon>
        <taxon>Actinomycetales</taxon>
        <taxon>Actinomycetaceae</taxon>
        <taxon>Actinomyces</taxon>
    </lineage>
</organism>
<dbReference type="Proteomes" id="UP000199671">
    <property type="component" value="Unassembled WGS sequence"/>
</dbReference>
<dbReference type="OrthoDB" id="3257376at2"/>
<sequence>MQDAAEFGDPDTQVRLGAMTNGGYNEYLVYPPESAEDLASDMAGFALFNDYKAKSVHAVRMEGVADEIWRIDYPNDDPVTLSYLLTAKDDDYDEMLVVGLTGPGVDEKLLETVAAGIEVVHRD</sequence>
<name>A0A1G9YMS3_9ACTO</name>
<dbReference type="AlphaFoldDB" id="A0A1G9YMS3"/>
<reference evidence="1 2" key="1">
    <citation type="submission" date="2016-10" db="EMBL/GenBank/DDBJ databases">
        <authorList>
            <person name="de Groot N.N."/>
        </authorList>
    </citation>
    <scope>NUCLEOTIDE SEQUENCE [LARGE SCALE GENOMIC DNA]</scope>
    <source>
        <strain evidence="1 2">KPR-7B</strain>
    </source>
</reference>
<evidence type="ECO:0000313" key="1">
    <source>
        <dbReference type="EMBL" id="SDN10464.1"/>
    </source>
</evidence>
<dbReference type="RefSeq" id="WP_143008948.1">
    <property type="nucleotide sequence ID" value="NZ_FNHU01000013.1"/>
</dbReference>
<evidence type="ECO:0000313" key="2">
    <source>
        <dbReference type="Proteomes" id="UP000199671"/>
    </source>
</evidence>
<gene>
    <name evidence="1" type="ORF">SAMN04487766_11372</name>
</gene>
<dbReference type="EMBL" id="FNHU01000013">
    <property type="protein sequence ID" value="SDN10464.1"/>
    <property type="molecule type" value="Genomic_DNA"/>
</dbReference>
<accession>A0A1G9YMS3</accession>
<proteinExistence type="predicted"/>